<dbReference type="Proteomes" id="UP000292958">
    <property type="component" value="Unassembled WGS sequence"/>
</dbReference>
<evidence type="ECO:0000313" key="2">
    <source>
        <dbReference type="Proteomes" id="UP000292958"/>
    </source>
</evidence>
<gene>
    <name evidence="1" type="ORF">BDD14_2304</name>
</gene>
<keyword evidence="2" id="KW-1185">Reference proteome</keyword>
<proteinExistence type="predicted"/>
<dbReference type="EMBL" id="SHKW01000001">
    <property type="protein sequence ID" value="RZU40818.1"/>
    <property type="molecule type" value="Genomic_DNA"/>
</dbReference>
<dbReference type="RefSeq" id="WP_165420023.1">
    <property type="nucleotide sequence ID" value="NZ_SHKW01000001.1"/>
</dbReference>
<comment type="caution">
    <text evidence="1">The sequence shown here is derived from an EMBL/GenBank/DDBJ whole genome shotgun (WGS) entry which is preliminary data.</text>
</comment>
<protein>
    <submittedName>
        <fullName evidence="1">Uncharacterized protein</fullName>
    </submittedName>
</protein>
<sequence>MSDANITVAAFWVISTWFQEALTVLPCLAITGPAHEATELLRVLHDLCRGSLLLAGFRRGDLKDVCCRTLLISEPNLNNQTAALLGNLTNRGFMIVEQRSYLYCHSSNAIYIGDDPTIKRIQHAIYIDVTSPLDAEKTTPPEWVHRNIEYLPGDLTKYRKNNLDQVRRLEFNPTGVSPETGAIAKALGSCIVDSPSLRTALVSILAACDQQRNSERLDTVEAFVVEAVVALSKSGAEHLYAREIAVKVNSLVEERGERFKLSPEKVGHRLRRLALPTRRLTQTGNGLVMDKETMTRLQTLCRMYVGENLLAEAENLHCSQATEKQ</sequence>
<dbReference type="AlphaFoldDB" id="A0A4Q7YTB2"/>
<organism evidence="1 2">
    <name type="scientific">Edaphobacter modestus</name>
    <dbReference type="NCBI Taxonomy" id="388466"/>
    <lineage>
        <taxon>Bacteria</taxon>
        <taxon>Pseudomonadati</taxon>
        <taxon>Acidobacteriota</taxon>
        <taxon>Terriglobia</taxon>
        <taxon>Terriglobales</taxon>
        <taxon>Acidobacteriaceae</taxon>
        <taxon>Edaphobacter</taxon>
    </lineage>
</organism>
<accession>A0A4Q7YTB2</accession>
<name>A0A4Q7YTB2_9BACT</name>
<reference evidence="1 2" key="1">
    <citation type="submission" date="2019-02" db="EMBL/GenBank/DDBJ databases">
        <title>Genomic Encyclopedia of Archaeal and Bacterial Type Strains, Phase II (KMG-II): from individual species to whole genera.</title>
        <authorList>
            <person name="Goeker M."/>
        </authorList>
    </citation>
    <scope>NUCLEOTIDE SEQUENCE [LARGE SCALE GENOMIC DNA]</scope>
    <source>
        <strain evidence="1 2">DSM 18101</strain>
    </source>
</reference>
<evidence type="ECO:0000313" key="1">
    <source>
        <dbReference type="EMBL" id="RZU40818.1"/>
    </source>
</evidence>